<feature type="active site" description="Charge relay system" evidence="9">
    <location>
        <position position="73"/>
    </location>
</feature>
<dbReference type="NCBIfam" id="TIGR03367">
    <property type="entry name" value="queuosine_QueD"/>
    <property type="match status" value="1"/>
</dbReference>
<keyword evidence="8" id="KW-0671">Queuosine biosynthesis</keyword>
<comment type="pathway">
    <text evidence="1 8">Purine metabolism; 7-cyano-7-deazaguanine biosynthesis.</text>
</comment>
<evidence type="ECO:0000256" key="2">
    <source>
        <dbReference type="ARBA" id="ARBA00008900"/>
    </source>
</evidence>
<comment type="similarity">
    <text evidence="2 8">Belongs to the PTPS family. QueD subfamily.</text>
</comment>
<keyword evidence="12" id="KW-1185">Reference proteome</keyword>
<dbReference type="GO" id="GO:0008616">
    <property type="term" value="P:tRNA queuosine(34) biosynthetic process"/>
    <property type="evidence" value="ECO:0007669"/>
    <property type="project" value="UniProtKB-KW"/>
</dbReference>
<feature type="active site" description="Charge relay system" evidence="9">
    <location>
        <position position="115"/>
    </location>
</feature>
<keyword evidence="6 8" id="KW-0456">Lyase</keyword>
<dbReference type="GO" id="GO:0046872">
    <property type="term" value="F:metal ion binding"/>
    <property type="evidence" value="ECO:0007669"/>
    <property type="project" value="UniProtKB-KW"/>
</dbReference>
<evidence type="ECO:0000256" key="8">
    <source>
        <dbReference type="PIRNR" id="PIRNR006113"/>
    </source>
</evidence>
<dbReference type="Pfam" id="PF01242">
    <property type="entry name" value="PTPS"/>
    <property type="match status" value="1"/>
</dbReference>
<dbReference type="OrthoDB" id="9804698at2"/>
<evidence type="ECO:0000256" key="6">
    <source>
        <dbReference type="ARBA" id="ARBA00023239"/>
    </source>
</evidence>
<dbReference type="GO" id="GO:0070497">
    <property type="term" value="F:6-carboxytetrahydropterin synthase activity"/>
    <property type="evidence" value="ECO:0007669"/>
    <property type="project" value="UniProtKB-EC"/>
</dbReference>
<sequence length="126" mass="14069">MKTTKSFTFDAAHFLPDHKGKCANMHGHTYRLEVSVARNNGILGNGGSDEGMVIDFADLKAIVKAEVIDKMDHKVLNDVLPFRTTAENMADHIFKVLTDKLQASGVIVDRIKLWETPDSYVEACYE</sequence>
<dbReference type="EMBL" id="SPQQ01000005">
    <property type="protein sequence ID" value="TGE37432.1"/>
    <property type="molecule type" value="Genomic_DNA"/>
</dbReference>
<feature type="binding site" evidence="10">
    <location>
        <position position="13"/>
    </location>
    <ligand>
        <name>Zn(2+)</name>
        <dbReference type="ChEBI" id="CHEBI:29105"/>
    </ligand>
</feature>
<dbReference type="InterPro" id="IPR038418">
    <property type="entry name" value="6-PTP_synth/QueD_sf"/>
</dbReference>
<dbReference type="InterPro" id="IPR007115">
    <property type="entry name" value="6-PTP_synth/QueD"/>
</dbReference>
<dbReference type="Proteomes" id="UP000298460">
    <property type="component" value="Unassembled WGS sequence"/>
</dbReference>
<organism evidence="11 12">
    <name type="scientific">Desulfosporosinus fructosivorans</name>
    <dbReference type="NCBI Taxonomy" id="2018669"/>
    <lineage>
        <taxon>Bacteria</taxon>
        <taxon>Bacillati</taxon>
        <taxon>Bacillota</taxon>
        <taxon>Clostridia</taxon>
        <taxon>Eubacteriales</taxon>
        <taxon>Desulfitobacteriaceae</taxon>
        <taxon>Desulfosporosinus</taxon>
    </lineage>
</organism>
<evidence type="ECO:0000256" key="7">
    <source>
        <dbReference type="ARBA" id="ARBA00048807"/>
    </source>
</evidence>
<dbReference type="SUPFAM" id="SSF55620">
    <property type="entry name" value="Tetrahydrobiopterin biosynthesis enzymes-like"/>
    <property type="match status" value="1"/>
</dbReference>
<evidence type="ECO:0000256" key="5">
    <source>
        <dbReference type="ARBA" id="ARBA00022833"/>
    </source>
</evidence>
<comment type="cofactor">
    <cofactor evidence="8 10">
        <name>Zn(2+)</name>
        <dbReference type="ChEBI" id="CHEBI:29105"/>
    </cofactor>
    <text evidence="8 10">Binds 1 zinc ion per subunit.</text>
</comment>
<proteinExistence type="inferred from homology"/>
<evidence type="ECO:0000256" key="10">
    <source>
        <dbReference type="PIRSR" id="PIRSR006113-2"/>
    </source>
</evidence>
<dbReference type="Gene3D" id="3.30.479.10">
    <property type="entry name" value="6-pyruvoyl tetrahydropterin synthase/QueD"/>
    <property type="match status" value="2"/>
</dbReference>
<dbReference type="PANTHER" id="PTHR12589">
    <property type="entry name" value="PYRUVOYL TETRAHYDROBIOPTERIN SYNTHASE"/>
    <property type="match status" value="1"/>
</dbReference>
<evidence type="ECO:0000256" key="1">
    <source>
        <dbReference type="ARBA" id="ARBA00005061"/>
    </source>
</evidence>
<keyword evidence="4 8" id="KW-0479">Metal-binding</keyword>
<feature type="binding site" evidence="10">
    <location>
        <position position="26"/>
    </location>
    <ligand>
        <name>Zn(2+)</name>
        <dbReference type="ChEBI" id="CHEBI:29105"/>
    </ligand>
</feature>
<evidence type="ECO:0000256" key="4">
    <source>
        <dbReference type="ARBA" id="ARBA00022723"/>
    </source>
</evidence>
<evidence type="ECO:0000313" key="12">
    <source>
        <dbReference type="Proteomes" id="UP000298460"/>
    </source>
</evidence>
<protein>
    <recommendedName>
        <fullName evidence="3 8">6-carboxy-5,6,7,8-tetrahydropterin synthase</fullName>
        <ecNumber evidence="8">4.-.-.-</ecNumber>
    </recommendedName>
</protein>
<evidence type="ECO:0000256" key="9">
    <source>
        <dbReference type="PIRSR" id="PIRSR006113-1"/>
    </source>
</evidence>
<accession>A0A4Z0R2X3</accession>
<comment type="caution">
    <text evidence="11">The sequence shown here is derived from an EMBL/GenBank/DDBJ whole genome shotgun (WGS) entry which is preliminary data.</text>
</comment>
<dbReference type="EC" id="4.-.-.-" evidence="8"/>
<name>A0A4Z0R2X3_9FIRM</name>
<evidence type="ECO:0000256" key="3">
    <source>
        <dbReference type="ARBA" id="ARBA00018141"/>
    </source>
</evidence>
<dbReference type="PIRSF" id="PIRSF006113">
    <property type="entry name" value="PTP_synth"/>
    <property type="match status" value="1"/>
</dbReference>
<reference evidence="11 12" key="1">
    <citation type="submission" date="2019-03" db="EMBL/GenBank/DDBJ databases">
        <title>Draft Genome Sequence of Desulfosporosinus fructosivorans Strain 63.6F, Isolated from Marine Sediment in the Baltic Sea.</title>
        <authorList>
            <person name="Hausmann B."/>
            <person name="Vandieken V."/>
            <person name="Pjevac P."/>
            <person name="Schreck K."/>
            <person name="Herbold C.W."/>
            <person name="Loy A."/>
        </authorList>
    </citation>
    <scope>NUCLEOTIDE SEQUENCE [LARGE SCALE GENOMIC DNA]</scope>
    <source>
        <strain evidence="11 12">63.6F</strain>
    </source>
</reference>
<feature type="active site" description="Proton acceptor" evidence="9">
    <location>
        <position position="22"/>
    </location>
</feature>
<dbReference type="UniPathway" id="UPA00391"/>
<gene>
    <name evidence="11" type="primary">queD</name>
    <name evidence="11" type="ORF">E4K67_15145</name>
</gene>
<dbReference type="AlphaFoldDB" id="A0A4Z0R2X3"/>
<comment type="catalytic activity">
    <reaction evidence="7 8">
        <text>7,8-dihydroneopterin 3'-triphosphate + H2O = 6-carboxy-5,6,7,8-tetrahydropterin + triphosphate + acetaldehyde + 2 H(+)</text>
        <dbReference type="Rhea" id="RHEA:27966"/>
        <dbReference type="ChEBI" id="CHEBI:15343"/>
        <dbReference type="ChEBI" id="CHEBI:15377"/>
        <dbReference type="ChEBI" id="CHEBI:15378"/>
        <dbReference type="ChEBI" id="CHEBI:18036"/>
        <dbReference type="ChEBI" id="CHEBI:58462"/>
        <dbReference type="ChEBI" id="CHEBI:61032"/>
        <dbReference type="EC" id="4.1.2.50"/>
    </reaction>
</comment>
<dbReference type="PANTHER" id="PTHR12589:SF7">
    <property type="entry name" value="6-PYRUVOYL TETRAHYDROBIOPTERIN SYNTHASE"/>
    <property type="match status" value="1"/>
</dbReference>
<evidence type="ECO:0000313" key="11">
    <source>
        <dbReference type="EMBL" id="TGE37432.1"/>
    </source>
</evidence>
<feature type="binding site" evidence="10">
    <location>
        <position position="28"/>
    </location>
    <ligand>
        <name>Zn(2+)</name>
        <dbReference type="ChEBI" id="CHEBI:29105"/>
    </ligand>
</feature>
<keyword evidence="5 8" id="KW-0862">Zinc</keyword>